<dbReference type="GO" id="GO:0005737">
    <property type="term" value="C:cytoplasm"/>
    <property type="evidence" value="ECO:0007669"/>
    <property type="project" value="InterPro"/>
</dbReference>
<dbReference type="PANTHER" id="PTHR12112">
    <property type="entry name" value="BNIP - RELATED"/>
    <property type="match status" value="1"/>
</dbReference>
<dbReference type="InterPro" id="IPR004097">
    <property type="entry name" value="DHHA2"/>
</dbReference>
<evidence type="ECO:0000256" key="1">
    <source>
        <dbReference type="ARBA" id="ARBA00001936"/>
    </source>
</evidence>
<dbReference type="GO" id="GO:0004309">
    <property type="term" value="F:exopolyphosphatase activity"/>
    <property type="evidence" value="ECO:0007669"/>
    <property type="project" value="TreeGrafter"/>
</dbReference>
<dbReference type="Pfam" id="PF01368">
    <property type="entry name" value="DHH"/>
    <property type="match status" value="1"/>
</dbReference>
<protein>
    <recommendedName>
        <fullName evidence="6">DHHA2 domain-containing protein</fullName>
    </recommendedName>
</protein>
<dbReference type="Proteomes" id="UP000789595">
    <property type="component" value="Unassembled WGS sequence"/>
</dbReference>
<dbReference type="OrthoDB" id="374045at2759"/>
<dbReference type="EMBL" id="CAKKNE010000001">
    <property type="protein sequence ID" value="CAH0366197.1"/>
    <property type="molecule type" value="Genomic_DNA"/>
</dbReference>
<dbReference type="AlphaFoldDB" id="A0A8J2SH53"/>
<feature type="domain" description="DHHA2" evidence="6">
    <location>
        <begin position="290"/>
        <end position="450"/>
    </location>
</feature>
<organism evidence="7 8">
    <name type="scientific">Pelagomonas calceolata</name>
    <dbReference type="NCBI Taxonomy" id="35677"/>
    <lineage>
        <taxon>Eukaryota</taxon>
        <taxon>Sar</taxon>
        <taxon>Stramenopiles</taxon>
        <taxon>Ochrophyta</taxon>
        <taxon>Pelagophyceae</taxon>
        <taxon>Pelagomonadales</taxon>
        <taxon>Pelagomonadaceae</taxon>
        <taxon>Pelagomonas</taxon>
    </lineage>
</organism>
<dbReference type="GO" id="GO:0046872">
    <property type="term" value="F:metal ion binding"/>
    <property type="evidence" value="ECO:0007669"/>
    <property type="project" value="UniProtKB-KW"/>
</dbReference>
<dbReference type="Gene3D" id="3.10.310.20">
    <property type="entry name" value="DHHA2 domain"/>
    <property type="match status" value="1"/>
</dbReference>
<evidence type="ECO:0000256" key="3">
    <source>
        <dbReference type="ARBA" id="ARBA00022801"/>
    </source>
</evidence>
<evidence type="ECO:0000259" key="6">
    <source>
        <dbReference type="SMART" id="SM01131"/>
    </source>
</evidence>
<feature type="non-terminal residue" evidence="7">
    <location>
        <position position="1"/>
    </location>
</feature>
<feature type="region of interest" description="Disordered" evidence="5">
    <location>
        <begin position="1"/>
        <end position="29"/>
    </location>
</feature>
<dbReference type="InterPro" id="IPR038222">
    <property type="entry name" value="DHHA2_dom_sf"/>
</dbReference>
<evidence type="ECO:0000256" key="4">
    <source>
        <dbReference type="ARBA" id="ARBA00023211"/>
    </source>
</evidence>
<name>A0A8J2SH53_9STRA</name>
<dbReference type="InterPro" id="IPR001667">
    <property type="entry name" value="DDH_dom"/>
</dbReference>
<evidence type="ECO:0000256" key="2">
    <source>
        <dbReference type="ARBA" id="ARBA00022723"/>
    </source>
</evidence>
<dbReference type="Pfam" id="PF02833">
    <property type="entry name" value="DHHA2"/>
    <property type="match status" value="1"/>
</dbReference>
<reference evidence="7" key="1">
    <citation type="submission" date="2021-11" db="EMBL/GenBank/DDBJ databases">
        <authorList>
            <consortium name="Genoscope - CEA"/>
            <person name="William W."/>
        </authorList>
    </citation>
    <scope>NUCLEOTIDE SEQUENCE</scope>
</reference>
<dbReference type="PANTHER" id="PTHR12112:SF39">
    <property type="entry name" value="EG:152A3.5 PROTEIN (FBGN0003116_PN PROTEIN)"/>
    <property type="match status" value="1"/>
</dbReference>
<dbReference type="SMART" id="SM01131">
    <property type="entry name" value="DHHA2"/>
    <property type="match status" value="1"/>
</dbReference>
<keyword evidence="3" id="KW-0378">Hydrolase</keyword>
<keyword evidence="8" id="KW-1185">Reference proteome</keyword>
<proteinExistence type="predicted"/>
<keyword evidence="4" id="KW-0464">Manganese</keyword>
<evidence type="ECO:0000313" key="8">
    <source>
        <dbReference type="Proteomes" id="UP000789595"/>
    </source>
</evidence>
<dbReference type="Gene3D" id="3.90.1640.10">
    <property type="entry name" value="inorganic pyrophosphatase (n-terminal core)"/>
    <property type="match status" value="1"/>
</dbReference>
<comment type="cofactor">
    <cofactor evidence="1">
        <name>Mn(2+)</name>
        <dbReference type="ChEBI" id="CHEBI:29035"/>
    </cofactor>
</comment>
<feature type="compositionally biased region" description="Polar residues" evidence="5">
    <location>
        <begin position="8"/>
        <end position="18"/>
    </location>
</feature>
<evidence type="ECO:0000256" key="5">
    <source>
        <dbReference type="SAM" id="MobiDB-lite"/>
    </source>
</evidence>
<dbReference type="SUPFAM" id="SSF64182">
    <property type="entry name" value="DHH phosphoesterases"/>
    <property type="match status" value="1"/>
</dbReference>
<gene>
    <name evidence="7" type="ORF">PECAL_1P26740</name>
</gene>
<sequence>SAFARSQRLAQLGQQGPSTAHHPTRHRRAGPRCMRLLSVIARTMAATQWHPAGIRPQRSALESLKARKEAFLGDAAGPLACWTCCLGSSAGDLDSLASALAAAHACNGTAVARFRREDLALRKDCQLALGEKGAAALLYEDEITDEVAKKREPKTTLVLVDHNRFDAQSLQLGDRIICVMDHHRDEGQHKDAIDREVDETCGSCSSLLAERMAAYMEPDLARILLAAVAIDCRGFDPKVRGTKFSGRDVKAAHSLLDVLGPKVSDRSEDSLRARPIPEGLFDASTIPALAKLLGAARHDVTGLTAAQLIALDYKSAVAGDGTKVGAASILTPFDDFESRAGGSEALAALLKEEASSRNVDVLFAMCQTDPSTKKRGLAYAGKAVESVERGFEAAPESLPDALRTAALFVEQKISSEGFGAAFSDRGGMRYSELRPQTSRKTVLPAILHFMAG</sequence>
<keyword evidence="2" id="KW-0479">Metal-binding</keyword>
<accession>A0A8J2SH53</accession>
<dbReference type="InterPro" id="IPR038763">
    <property type="entry name" value="DHH_sf"/>
</dbReference>
<evidence type="ECO:0000313" key="7">
    <source>
        <dbReference type="EMBL" id="CAH0366197.1"/>
    </source>
</evidence>
<comment type="caution">
    <text evidence="7">The sequence shown here is derived from an EMBL/GenBank/DDBJ whole genome shotgun (WGS) entry which is preliminary data.</text>
</comment>